<keyword evidence="4" id="KW-0804">Transcription</keyword>
<feature type="region of interest" description="Disordered" evidence="6">
    <location>
        <begin position="168"/>
        <end position="188"/>
    </location>
</feature>
<dbReference type="GO" id="GO:0003700">
    <property type="term" value="F:DNA-binding transcription factor activity"/>
    <property type="evidence" value="ECO:0007669"/>
    <property type="project" value="InterPro"/>
</dbReference>
<dbReference type="InterPro" id="IPR033896">
    <property type="entry name" value="MEF2-like_N"/>
</dbReference>
<reference evidence="10" key="2">
    <citation type="submission" date="2025-08" db="UniProtKB">
        <authorList>
            <consortium name="RefSeq"/>
        </authorList>
    </citation>
    <scope>IDENTIFICATION</scope>
    <source>
        <tissue evidence="10">Leaf</tissue>
    </source>
</reference>
<reference evidence="9" key="1">
    <citation type="journal article" date="2015" name="Nat. Genet.">
        <title>The pineapple genome and the evolution of CAM photosynthesis.</title>
        <authorList>
            <person name="Ming R."/>
            <person name="VanBuren R."/>
            <person name="Wai C.M."/>
            <person name="Tang H."/>
            <person name="Schatz M.C."/>
            <person name="Bowers J.E."/>
            <person name="Lyons E."/>
            <person name="Wang M.L."/>
            <person name="Chen J."/>
            <person name="Biggers E."/>
            <person name="Zhang J."/>
            <person name="Huang L."/>
            <person name="Zhang L."/>
            <person name="Miao W."/>
            <person name="Zhang J."/>
            <person name="Ye Z."/>
            <person name="Miao C."/>
            <person name="Lin Z."/>
            <person name="Wang H."/>
            <person name="Zhou H."/>
            <person name="Yim W.C."/>
            <person name="Priest H.D."/>
            <person name="Zheng C."/>
            <person name="Woodhouse M."/>
            <person name="Edger P.P."/>
            <person name="Guyot R."/>
            <person name="Guo H.B."/>
            <person name="Guo H."/>
            <person name="Zheng G."/>
            <person name="Singh R."/>
            <person name="Sharma A."/>
            <person name="Min X."/>
            <person name="Zheng Y."/>
            <person name="Lee H."/>
            <person name="Gurtowski J."/>
            <person name="Sedlazeck F.J."/>
            <person name="Harkess A."/>
            <person name="McKain M.R."/>
            <person name="Liao Z."/>
            <person name="Fang J."/>
            <person name="Liu J."/>
            <person name="Zhang X."/>
            <person name="Zhang Q."/>
            <person name="Hu W."/>
            <person name="Qin Y."/>
            <person name="Wang K."/>
            <person name="Chen L.Y."/>
            <person name="Shirley N."/>
            <person name="Lin Y.R."/>
            <person name="Liu L.Y."/>
            <person name="Hernandez A.G."/>
            <person name="Wright C.L."/>
            <person name="Bulone V."/>
            <person name="Tuskan G.A."/>
            <person name="Heath K."/>
            <person name="Zee F."/>
            <person name="Moore P.H."/>
            <person name="Sunkar R."/>
            <person name="Leebens-Mack J.H."/>
            <person name="Mockler T."/>
            <person name="Bennetzen J.L."/>
            <person name="Freeling M."/>
            <person name="Sankoff D."/>
            <person name="Paterson A.H."/>
            <person name="Zhu X."/>
            <person name="Yang X."/>
            <person name="Smith J.A."/>
            <person name="Cushman J.C."/>
            <person name="Paull R.E."/>
            <person name="Yu Q."/>
        </authorList>
    </citation>
    <scope>NUCLEOTIDE SEQUENCE [LARGE SCALE GENOMIC DNA]</scope>
    <source>
        <strain evidence="9">cv. F153</strain>
    </source>
</reference>
<keyword evidence="3" id="KW-0238">DNA-binding</keyword>
<evidence type="ECO:0000259" key="7">
    <source>
        <dbReference type="PROSITE" id="PS50066"/>
    </source>
</evidence>
<dbReference type="SMART" id="SM00432">
    <property type="entry name" value="MADS"/>
    <property type="match status" value="1"/>
</dbReference>
<keyword evidence="2" id="KW-0805">Transcription regulation</keyword>
<organism evidence="9 10">
    <name type="scientific">Ananas comosus</name>
    <name type="common">Pineapple</name>
    <name type="synonym">Ananas ananas</name>
    <dbReference type="NCBI Taxonomy" id="4615"/>
    <lineage>
        <taxon>Eukaryota</taxon>
        <taxon>Viridiplantae</taxon>
        <taxon>Streptophyta</taxon>
        <taxon>Embryophyta</taxon>
        <taxon>Tracheophyta</taxon>
        <taxon>Spermatophyta</taxon>
        <taxon>Magnoliopsida</taxon>
        <taxon>Liliopsida</taxon>
        <taxon>Poales</taxon>
        <taxon>Bromeliaceae</taxon>
        <taxon>Bromelioideae</taxon>
        <taxon>Ananas</taxon>
    </lineage>
</organism>
<dbReference type="PROSITE" id="PS00350">
    <property type="entry name" value="MADS_BOX_1"/>
    <property type="match status" value="1"/>
</dbReference>
<dbReference type="InterPro" id="IPR050142">
    <property type="entry name" value="MADS-box/MEF2_TF"/>
</dbReference>
<dbReference type="OrthoDB" id="1898716at2759"/>
<dbReference type="CDD" id="cd00265">
    <property type="entry name" value="MADS_MEF2_like"/>
    <property type="match status" value="1"/>
</dbReference>
<keyword evidence="5" id="KW-0539">Nucleus</keyword>
<dbReference type="Pfam" id="PF00319">
    <property type="entry name" value="SRF-TF"/>
    <property type="match status" value="1"/>
</dbReference>
<dbReference type="Pfam" id="PF01486">
    <property type="entry name" value="K-box"/>
    <property type="match status" value="1"/>
</dbReference>
<dbReference type="RefSeq" id="XP_020084130.1">
    <property type="nucleotide sequence ID" value="XM_020228541.1"/>
</dbReference>
<evidence type="ECO:0000256" key="1">
    <source>
        <dbReference type="ARBA" id="ARBA00004123"/>
    </source>
</evidence>
<dbReference type="PANTHER" id="PTHR48019">
    <property type="entry name" value="SERUM RESPONSE FACTOR HOMOLOG"/>
    <property type="match status" value="1"/>
</dbReference>
<comment type="subcellular location">
    <subcellularLocation>
        <location evidence="1">Nucleus</location>
    </subcellularLocation>
</comment>
<evidence type="ECO:0000256" key="5">
    <source>
        <dbReference type="ARBA" id="ARBA00023242"/>
    </source>
</evidence>
<evidence type="ECO:0000259" key="8">
    <source>
        <dbReference type="PROSITE" id="PS51297"/>
    </source>
</evidence>
<name>A0A6P5ESH8_ANACO</name>
<evidence type="ECO:0000313" key="9">
    <source>
        <dbReference type="Proteomes" id="UP000515123"/>
    </source>
</evidence>
<proteinExistence type="predicted"/>
<evidence type="ECO:0000313" key="10">
    <source>
        <dbReference type="RefSeq" id="XP_020084130.1"/>
    </source>
</evidence>
<dbReference type="InterPro" id="IPR002100">
    <property type="entry name" value="TF_MADSbox"/>
</dbReference>
<feature type="domain" description="MADS-box" evidence="7">
    <location>
        <begin position="1"/>
        <end position="61"/>
    </location>
</feature>
<dbReference type="GO" id="GO:0045944">
    <property type="term" value="P:positive regulation of transcription by RNA polymerase II"/>
    <property type="evidence" value="ECO:0007669"/>
    <property type="project" value="InterPro"/>
</dbReference>
<dbReference type="Gene3D" id="3.40.1810.10">
    <property type="entry name" value="Transcription factor, MADS-box"/>
    <property type="match status" value="1"/>
</dbReference>
<evidence type="ECO:0000256" key="3">
    <source>
        <dbReference type="ARBA" id="ARBA00023125"/>
    </source>
</evidence>
<feature type="domain" description="K-box" evidence="8">
    <location>
        <begin position="88"/>
        <end position="182"/>
    </location>
</feature>
<sequence>MVRGKTEIKRIENATSRQVTFSKRRNGLLKKAFELSVLCDAEVALIVFSPRGKLYEFSSSSMQKTIERYKVHAKDDSNKNNTTIEQNIQQLKVETASMSKKLQVLESSKKKLLGENLDSCSVEELHQLEGKLEQSLHSIRGKKTSLLEEQIMQLKEKEKILLKENAALREKSNPQAHQRPTSSMEIVPHKDDDHHVDVETELYIGCPGRQKTLGTLQQA</sequence>
<evidence type="ECO:0000256" key="6">
    <source>
        <dbReference type="SAM" id="MobiDB-lite"/>
    </source>
</evidence>
<evidence type="ECO:0000256" key="2">
    <source>
        <dbReference type="ARBA" id="ARBA00023015"/>
    </source>
</evidence>
<gene>
    <name evidence="10" type="primary">LOC109707344</name>
</gene>
<dbReference type="PROSITE" id="PS50066">
    <property type="entry name" value="MADS_BOX_2"/>
    <property type="match status" value="1"/>
</dbReference>
<dbReference type="AlphaFoldDB" id="A0A6P5ESH8"/>
<feature type="compositionally biased region" description="Polar residues" evidence="6">
    <location>
        <begin position="173"/>
        <end position="184"/>
    </location>
</feature>
<dbReference type="SUPFAM" id="SSF55455">
    <property type="entry name" value="SRF-like"/>
    <property type="match status" value="1"/>
</dbReference>
<dbReference type="PROSITE" id="PS51297">
    <property type="entry name" value="K_BOX"/>
    <property type="match status" value="1"/>
</dbReference>
<dbReference type="Proteomes" id="UP000515123">
    <property type="component" value="Linkage group 3"/>
</dbReference>
<dbReference type="GO" id="GO:0050793">
    <property type="term" value="P:regulation of developmental process"/>
    <property type="evidence" value="ECO:0007669"/>
    <property type="project" value="UniProtKB-ARBA"/>
</dbReference>
<evidence type="ECO:0000256" key="4">
    <source>
        <dbReference type="ARBA" id="ARBA00023163"/>
    </source>
</evidence>
<dbReference type="InterPro" id="IPR036879">
    <property type="entry name" value="TF_MADSbox_sf"/>
</dbReference>
<dbReference type="InterPro" id="IPR002487">
    <property type="entry name" value="TF_Kbox"/>
</dbReference>
<protein>
    <submittedName>
        <fullName evidence="10">MADS-box transcription factor 50-like isoform X1</fullName>
    </submittedName>
</protein>
<dbReference type="FunFam" id="3.40.1810.10:FF:000012">
    <property type="entry name" value="MADS-box protein SOC1"/>
    <property type="match status" value="1"/>
</dbReference>
<dbReference type="GO" id="GO:0005634">
    <property type="term" value="C:nucleus"/>
    <property type="evidence" value="ECO:0007669"/>
    <property type="project" value="UniProtKB-SubCell"/>
</dbReference>
<dbReference type="GO" id="GO:0046983">
    <property type="term" value="F:protein dimerization activity"/>
    <property type="evidence" value="ECO:0007669"/>
    <property type="project" value="InterPro"/>
</dbReference>
<dbReference type="GeneID" id="109707344"/>
<keyword evidence="9" id="KW-1185">Reference proteome</keyword>
<dbReference type="PRINTS" id="PR00404">
    <property type="entry name" value="MADSDOMAIN"/>
</dbReference>
<dbReference type="GO" id="GO:0000977">
    <property type="term" value="F:RNA polymerase II transcription regulatory region sequence-specific DNA binding"/>
    <property type="evidence" value="ECO:0007669"/>
    <property type="project" value="InterPro"/>
</dbReference>
<accession>A0A6P5ESH8</accession>